<dbReference type="SUPFAM" id="SSF47203">
    <property type="entry name" value="Acyl-CoA dehydrogenase C-terminal domain-like"/>
    <property type="match status" value="1"/>
</dbReference>
<keyword evidence="11" id="KW-1185">Reference proteome</keyword>
<evidence type="ECO:0000256" key="4">
    <source>
        <dbReference type="ARBA" id="ARBA00022630"/>
    </source>
</evidence>
<keyword evidence="4" id="KW-0285">Flavoprotein</keyword>
<feature type="domain" description="Acyl-CoA oxidase/dehydrogenase middle" evidence="8">
    <location>
        <begin position="136"/>
        <end position="237"/>
    </location>
</feature>
<dbReference type="EMBL" id="JANUGW010000036">
    <property type="protein sequence ID" value="MCS0585449.1"/>
    <property type="molecule type" value="Genomic_DNA"/>
</dbReference>
<evidence type="ECO:0000259" key="9">
    <source>
        <dbReference type="Pfam" id="PF02771"/>
    </source>
</evidence>
<dbReference type="InterPro" id="IPR046373">
    <property type="entry name" value="Acyl-CoA_Oxase/DH_mid-dom_sf"/>
</dbReference>
<dbReference type="Gene3D" id="1.10.540.10">
    <property type="entry name" value="Acyl-CoA dehydrogenase/oxidase, N-terminal domain"/>
    <property type="match status" value="1"/>
</dbReference>
<dbReference type="InterPro" id="IPR037069">
    <property type="entry name" value="AcylCoA_DH/ox_N_sf"/>
</dbReference>
<keyword evidence="6" id="KW-0560">Oxidoreductase</keyword>
<evidence type="ECO:0000313" key="10">
    <source>
        <dbReference type="EMBL" id="MCS0585449.1"/>
    </source>
</evidence>
<dbReference type="InterPro" id="IPR009075">
    <property type="entry name" value="AcylCo_DH/oxidase_C"/>
</dbReference>
<dbReference type="Pfam" id="PF02771">
    <property type="entry name" value="Acyl-CoA_dh_N"/>
    <property type="match status" value="1"/>
</dbReference>
<evidence type="ECO:0000256" key="6">
    <source>
        <dbReference type="ARBA" id="ARBA00023002"/>
    </source>
</evidence>
<evidence type="ECO:0000259" key="7">
    <source>
        <dbReference type="Pfam" id="PF00441"/>
    </source>
</evidence>
<feature type="domain" description="Acyl-CoA dehydrogenase/oxidase C-terminal" evidence="7">
    <location>
        <begin position="249"/>
        <end position="397"/>
    </location>
</feature>
<dbReference type="Pfam" id="PF00441">
    <property type="entry name" value="Acyl-CoA_dh_1"/>
    <property type="match status" value="1"/>
</dbReference>
<evidence type="ECO:0000256" key="3">
    <source>
        <dbReference type="ARBA" id="ARBA00011738"/>
    </source>
</evidence>
<dbReference type="Gene3D" id="1.20.140.10">
    <property type="entry name" value="Butyryl-CoA Dehydrogenase, subunit A, domain 3"/>
    <property type="match status" value="1"/>
</dbReference>
<dbReference type="Gene3D" id="2.40.110.10">
    <property type="entry name" value="Butyryl-CoA Dehydrogenase, subunit A, domain 2"/>
    <property type="match status" value="1"/>
</dbReference>
<dbReference type="InterPro" id="IPR009100">
    <property type="entry name" value="AcylCoA_DH/oxidase_NM_dom_sf"/>
</dbReference>
<comment type="cofactor">
    <cofactor evidence="1">
        <name>FAD</name>
        <dbReference type="ChEBI" id="CHEBI:57692"/>
    </cofactor>
</comment>
<comment type="caution">
    <text evidence="10">The sequence shown here is derived from an EMBL/GenBank/DDBJ whole genome shotgun (WGS) entry which is preliminary data.</text>
</comment>
<protein>
    <submittedName>
        <fullName evidence="10">Acyl-CoA dehydrogenase family protein</fullName>
    </submittedName>
</protein>
<evidence type="ECO:0000256" key="1">
    <source>
        <dbReference type="ARBA" id="ARBA00001974"/>
    </source>
</evidence>
<dbReference type="Pfam" id="PF02770">
    <property type="entry name" value="Acyl-CoA_dh_M"/>
    <property type="match status" value="1"/>
</dbReference>
<reference evidence="10 11" key="1">
    <citation type="submission" date="2022-08" db="EMBL/GenBank/DDBJ databases">
        <title>Reclassification of Massilia species as members of the genera Telluria, Duganella, Pseudoduganella, Mokoshia gen. nov. and Zemynaea gen. nov. using orthogonal and non-orthogonal genome-based approaches.</title>
        <authorList>
            <person name="Bowman J.P."/>
        </authorList>
    </citation>
    <scope>NUCLEOTIDE SEQUENCE [LARGE SCALE GENOMIC DNA]</scope>
    <source>
        <strain evidence="10 11">JCM 31316</strain>
    </source>
</reference>
<name>A0ABT2A008_9BURK</name>
<gene>
    <name evidence="10" type="ORF">NX784_28105</name>
</gene>
<accession>A0ABT2A008</accession>
<dbReference type="InterPro" id="IPR036250">
    <property type="entry name" value="AcylCo_DH-like_C"/>
</dbReference>
<evidence type="ECO:0000256" key="5">
    <source>
        <dbReference type="ARBA" id="ARBA00022827"/>
    </source>
</evidence>
<feature type="domain" description="Acyl-CoA dehydrogenase/oxidase N-terminal" evidence="9">
    <location>
        <begin position="14"/>
        <end position="132"/>
    </location>
</feature>
<organism evidence="10 11">
    <name type="scientific">Massilia pinisoli</name>
    <dbReference type="NCBI Taxonomy" id="1772194"/>
    <lineage>
        <taxon>Bacteria</taxon>
        <taxon>Pseudomonadati</taxon>
        <taxon>Pseudomonadota</taxon>
        <taxon>Betaproteobacteria</taxon>
        <taxon>Burkholderiales</taxon>
        <taxon>Oxalobacteraceae</taxon>
        <taxon>Telluria group</taxon>
        <taxon>Massilia</taxon>
    </lineage>
</organism>
<dbReference type="RefSeq" id="WP_258819973.1">
    <property type="nucleotide sequence ID" value="NZ_JANUGW010000036.1"/>
</dbReference>
<comment type="subunit">
    <text evidence="3">Homodimer.</text>
</comment>
<dbReference type="InterPro" id="IPR050741">
    <property type="entry name" value="Acyl-CoA_dehydrogenase"/>
</dbReference>
<keyword evidence="5" id="KW-0274">FAD</keyword>
<sequence length="411" mass="44739">MDFSLSHRSHDWLQRLDRFMREEVEPAEAEYTAQLAGGADWRAWRQPPVMETLKARARALGLWNLFLPERDHGGAGLSNVEYAALAERMGHSLIAPEVFNCNAPDTGNMEVLVRYGSPEQQARWLEPLLAGEIRSAFCMTEPDVASSDATNMRATATIEGDEVVLNGRKWWTTGIGHPNVRFAIFMGLTDPTAEKHRQHSMVICPLDTPGVSVVRMLPVFGTYDEPSGHGEVRFDNVRLPLSSILLGPGRGFEIAQGRLGPGRIHHCMRALGAAERALALLCARGEQRIAFGKPLVKLGGNADIIADLRIGIEQARLLTLKAAWTIDTQGVKAAMSLISQIKVAAPAILQQAVDAAIQIHGAAGLSDDTPLAALYALARSLRIADGPDAVHRGLIAKLELRQQAANREARA</sequence>
<dbReference type="SUPFAM" id="SSF56645">
    <property type="entry name" value="Acyl-CoA dehydrogenase NM domain-like"/>
    <property type="match status" value="1"/>
</dbReference>
<proteinExistence type="inferred from homology"/>
<dbReference type="PANTHER" id="PTHR48083">
    <property type="entry name" value="MEDIUM-CHAIN SPECIFIC ACYL-COA DEHYDROGENASE, MITOCHONDRIAL-RELATED"/>
    <property type="match status" value="1"/>
</dbReference>
<dbReference type="InterPro" id="IPR006091">
    <property type="entry name" value="Acyl-CoA_Oxase/DH_mid-dom"/>
</dbReference>
<evidence type="ECO:0000259" key="8">
    <source>
        <dbReference type="Pfam" id="PF02770"/>
    </source>
</evidence>
<evidence type="ECO:0000256" key="2">
    <source>
        <dbReference type="ARBA" id="ARBA00009347"/>
    </source>
</evidence>
<dbReference type="PANTHER" id="PTHR48083:SF13">
    <property type="entry name" value="ACYL-COA DEHYDROGENASE FAMILY MEMBER 11"/>
    <property type="match status" value="1"/>
</dbReference>
<comment type="similarity">
    <text evidence="2">Belongs to the acyl-CoA dehydrogenase family.</text>
</comment>
<evidence type="ECO:0000313" key="11">
    <source>
        <dbReference type="Proteomes" id="UP001204151"/>
    </source>
</evidence>
<dbReference type="InterPro" id="IPR013786">
    <property type="entry name" value="AcylCoA_DH/ox_N"/>
</dbReference>
<dbReference type="Proteomes" id="UP001204151">
    <property type="component" value="Unassembled WGS sequence"/>
</dbReference>